<dbReference type="SUPFAM" id="SSF56112">
    <property type="entry name" value="Protein kinase-like (PK-like)"/>
    <property type="match status" value="1"/>
</dbReference>
<dbReference type="Proteomes" id="UP001256827">
    <property type="component" value="Chromosome"/>
</dbReference>
<dbReference type="RefSeq" id="WP_310770425.1">
    <property type="nucleotide sequence ID" value="NZ_CP134050.1"/>
</dbReference>
<reference evidence="2 3" key="1">
    <citation type="submission" date="2023-09" db="EMBL/GenBank/DDBJ databases">
        <title>Complete Genome and Methylome dissection of Bacillus brevis NEB573 original source of BbsI restriction endonuclease.</title>
        <authorList>
            <person name="Fomenkov A."/>
            <person name="Roberts R.D."/>
        </authorList>
    </citation>
    <scope>NUCLEOTIDE SEQUENCE [LARGE SCALE GENOMIC DNA]</scope>
    <source>
        <strain evidence="2 3">NEB573</strain>
    </source>
</reference>
<accession>A0ABY9T7K4</accession>
<feature type="domain" description="Aminoglycoside phosphotransferase" evidence="1">
    <location>
        <begin position="29"/>
        <end position="262"/>
    </location>
</feature>
<keyword evidence="3" id="KW-1185">Reference proteome</keyword>
<dbReference type="Pfam" id="PF01636">
    <property type="entry name" value="APH"/>
    <property type="match status" value="1"/>
</dbReference>
<sequence>MKRLSGKLAQEYGVTVHRMERIPTPKHTSVFKLRTDLGTYILKSLHTSRDRQLFILEAEDYLREQGIRIPEVVPTLDGKPYVWWRRNVYVLQRFCPGGPINLRSSGKIKRAGSLLGQFHRVSVGFDSELSGRYVGSSSWIREYDDDLASIQAWKKRESRNPSAKIQAIMPYVRFFQQAGSTARDLLRRNAYFTEWCSLPVREHFLCHGDLHQRNILCDAAEATIMDWEDVRYDFPSKDLTRLLDSVIAHDPNWKAKKLHLLLSAYLQENPLTSQQKSLLFVDMAFPHIFERFLRKKIYVRMSLNQVKQFLRREKQKTKELLRRAREGQTAIQQEEASASSGITAAPCHREAIRGKMG</sequence>
<dbReference type="EMBL" id="CP134050">
    <property type="protein sequence ID" value="WNC16074.1"/>
    <property type="molecule type" value="Genomic_DNA"/>
</dbReference>
<evidence type="ECO:0000259" key="1">
    <source>
        <dbReference type="Pfam" id="PF01636"/>
    </source>
</evidence>
<protein>
    <submittedName>
        <fullName evidence="2">Phosphotransferase</fullName>
    </submittedName>
</protein>
<proteinExistence type="predicted"/>
<evidence type="ECO:0000313" key="2">
    <source>
        <dbReference type="EMBL" id="WNC16074.1"/>
    </source>
</evidence>
<dbReference type="InterPro" id="IPR002575">
    <property type="entry name" value="Aminoglycoside_PTrfase"/>
</dbReference>
<evidence type="ECO:0000313" key="3">
    <source>
        <dbReference type="Proteomes" id="UP001256827"/>
    </source>
</evidence>
<dbReference type="PANTHER" id="PTHR39179">
    <property type="entry name" value="SPORE COAT PROTEIN I"/>
    <property type="match status" value="1"/>
</dbReference>
<dbReference type="Gene3D" id="3.90.1200.10">
    <property type="match status" value="1"/>
</dbReference>
<name>A0ABY9T7K4_BREBE</name>
<dbReference type="PANTHER" id="PTHR39179:SF3">
    <property type="entry name" value="COTS-RELATED PROTEIN"/>
    <property type="match status" value="1"/>
</dbReference>
<gene>
    <name evidence="2" type="ORF">RGB73_07085</name>
</gene>
<dbReference type="InterPro" id="IPR011009">
    <property type="entry name" value="Kinase-like_dom_sf"/>
</dbReference>
<dbReference type="InterPro" id="IPR047175">
    <property type="entry name" value="CotS-like"/>
</dbReference>
<dbReference type="Gene3D" id="3.30.200.20">
    <property type="entry name" value="Phosphorylase Kinase, domain 1"/>
    <property type="match status" value="1"/>
</dbReference>
<organism evidence="2 3">
    <name type="scientific">Brevibacillus brevis</name>
    <name type="common">Bacillus brevis</name>
    <dbReference type="NCBI Taxonomy" id="1393"/>
    <lineage>
        <taxon>Bacteria</taxon>
        <taxon>Bacillati</taxon>
        <taxon>Bacillota</taxon>
        <taxon>Bacilli</taxon>
        <taxon>Bacillales</taxon>
        <taxon>Paenibacillaceae</taxon>
        <taxon>Brevibacillus</taxon>
    </lineage>
</organism>